<dbReference type="Proteomes" id="UP000649573">
    <property type="component" value="Unassembled WGS sequence"/>
</dbReference>
<comment type="caution">
    <text evidence="2">The sequence shown here is derived from an EMBL/GenBank/DDBJ whole genome shotgun (WGS) entry which is preliminary data.</text>
</comment>
<dbReference type="PANTHER" id="PTHR22674:SF6">
    <property type="entry name" value="NTPASE KAP FAMILY P-LOOP DOMAIN-CONTAINING PROTEIN 1"/>
    <property type="match status" value="1"/>
</dbReference>
<evidence type="ECO:0000313" key="3">
    <source>
        <dbReference type="Proteomes" id="UP000649573"/>
    </source>
</evidence>
<dbReference type="InterPro" id="IPR011646">
    <property type="entry name" value="KAP_P-loop"/>
</dbReference>
<evidence type="ECO:0000259" key="1">
    <source>
        <dbReference type="Pfam" id="PF07693"/>
    </source>
</evidence>
<protein>
    <recommendedName>
        <fullName evidence="1">KAP NTPase domain-containing protein</fullName>
    </recommendedName>
</protein>
<dbReference type="Gene3D" id="3.40.50.300">
    <property type="entry name" value="P-loop containing nucleotide triphosphate hydrolases"/>
    <property type="match status" value="2"/>
</dbReference>
<feature type="domain" description="KAP NTPase" evidence="1">
    <location>
        <begin position="15"/>
        <end position="321"/>
    </location>
</feature>
<keyword evidence="3" id="KW-1185">Reference proteome</keyword>
<accession>A0ABQ2UIW8</accession>
<proteinExistence type="predicted"/>
<dbReference type="PANTHER" id="PTHR22674">
    <property type="entry name" value="NTPASE, KAP FAMILY P-LOOP DOMAIN-CONTAINING 1"/>
    <property type="match status" value="1"/>
</dbReference>
<evidence type="ECO:0000313" key="2">
    <source>
        <dbReference type="EMBL" id="GGU38287.1"/>
    </source>
</evidence>
<dbReference type="InterPro" id="IPR052754">
    <property type="entry name" value="NTPase_KAP_P-loop"/>
</dbReference>
<reference evidence="3" key="1">
    <citation type="journal article" date="2019" name="Int. J. Syst. Evol. Microbiol.">
        <title>The Global Catalogue of Microorganisms (GCM) 10K type strain sequencing project: providing services to taxonomists for standard genome sequencing and annotation.</title>
        <authorList>
            <consortium name="The Broad Institute Genomics Platform"/>
            <consortium name="The Broad Institute Genome Sequencing Center for Infectious Disease"/>
            <person name="Wu L."/>
            <person name="Ma J."/>
        </authorList>
    </citation>
    <scope>NUCLEOTIDE SEQUENCE [LARGE SCALE GENOMIC DNA]</scope>
    <source>
        <strain evidence="3">JCM 3296</strain>
    </source>
</reference>
<name>A0ABQ2UIW8_9PSEU</name>
<organism evidence="2 3">
    <name type="scientific">Lentzea flava</name>
    <dbReference type="NCBI Taxonomy" id="103732"/>
    <lineage>
        <taxon>Bacteria</taxon>
        <taxon>Bacillati</taxon>
        <taxon>Actinomycetota</taxon>
        <taxon>Actinomycetes</taxon>
        <taxon>Pseudonocardiales</taxon>
        <taxon>Pseudonocardiaceae</taxon>
        <taxon>Lentzea</taxon>
    </lineage>
</organism>
<dbReference type="Pfam" id="PF07693">
    <property type="entry name" value="KAP_NTPase"/>
    <property type="match status" value="1"/>
</dbReference>
<dbReference type="InterPro" id="IPR027417">
    <property type="entry name" value="P-loop_NTPase"/>
</dbReference>
<dbReference type="RefSeq" id="WP_189254571.1">
    <property type="nucleotide sequence ID" value="NZ_BMRE01000012.1"/>
</dbReference>
<gene>
    <name evidence="2" type="ORF">GCM10010178_33170</name>
</gene>
<dbReference type="EMBL" id="BMRE01000012">
    <property type="protein sequence ID" value="GGU38287.1"/>
    <property type="molecule type" value="Genomic_DNA"/>
</dbReference>
<sequence length="1170" mass="127464">MPDTPTSDDELGFDRFAIPLARTIAATDRSTTPWTIGVYGEWGSGKTTFLKLVEKALEPSGVRPIWFNAWKYARDDNLWAALIEKIVRDARRSVPWYRVPDVRLRIWLRSIDFGAGFWELFRKLLAVGFKIATLTVLILMAISLVPVAGNPVTGWLAGGSLLAEPWSRVLVGVIAALGTKPEALLKLFDVKLGADLGAFRRRQLHRSQTALLDDFTAEFQGVLAVVYRKKPLVVIIDDLDRCLPEQTLQIIETVKLFLDEPGCVFLLAVDRDVIEHAIRVKYKDLPSVGELGETFFEKIVQLPYSLPPPAEGRVESYIRSISSDPDVLACLPILRGTPPYNPRRIKRSVQAFTLLKELFSADQEPVPPVLAKLVVIQAQFRQVYRAAVNDHSLLARLERAYRHPDGNVDGALSAQVERFSDRYPGLAALFNVRLSDRDTFTGVAIETYLSIVDTVTAIDEPVPPVRRTALVICMRRDWEWGEQIANVVRSTGRHVVVTTPGYSRDATYDLSIIVWSNASAEALSAERVLTAAAMSGEPLVVVKVDGGEPPAELARRGYGYLDVAGMTPDEMRAAVLSRIPYVPLGWGESGPQTITNLPTVPGGLVPRDELLSGVTAPTTALVGMPGSGKTTLALQYARSRLADFRVVWLIRAATRHEDIAALAKRLSVTPDRVIGQLALTGRFLLIYDGFDANADAIKAIRHSADTGRIIVTSCDRDWDAHAAMVEVGPFSRAESVAFLGVPEADSLAEALGDLPLALACAKEDLFGSGRSVGDYLRSLAEHGTAVVRYDNLSLSAALSDAFERLAERGARSLAVLQAMSMLGSPPIPRELVMSMVRGNEMEFERAVADLVRMSLVELVSGDFDVNPVVRRFALESPEALTYLKPVNQLPVSVDQQQLERLQPHWDALVTHAPPATAAELLLRIGHSWRAAGSWVKARVCAEKALELDRGNPEVGELHALATGFTVLLLGYPSDEMTAFAKILRAGFGKEPFEVVDADPVKYLITSVIPVDCVVAIDDGAPTMIVKEHAAVARSIGVRHAVAAGLHDVPSLGLLADDFPNAPTVRADSGEKVLELADLIQQQVREPRIEDDPTVCTQFRAVLMAREGQTPQSVNISFGSRQGSASVLGMFTGTGSGTIVVLFEVSKPVSITVGSRFGSTLGRGVVTRIVK</sequence>
<dbReference type="SUPFAM" id="SSF52540">
    <property type="entry name" value="P-loop containing nucleoside triphosphate hydrolases"/>
    <property type="match status" value="2"/>
</dbReference>